<evidence type="ECO:0000313" key="3">
    <source>
        <dbReference type="Proteomes" id="UP001222325"/>
    </source>
</evidence>
<comment type="caution">
    <text evidence="1">The sequence shown here is derived from an EMBL/GenBank/DDBJ whole genome shotgun (WGS) entry which is preliminary data.</text>
</comment>
<accession>A0AAD6TU58</accession>
<keyword evidence="3" id="KW-1185">Reference proteome</keyword>
<name>A0AAD6TU58_9AGAR</name>
<reference evidence="1" key="1">
    <citation type="submission" date="2023-03" db="EMBL/GenBank/DDBJ databases">
        <title>Massive genome expansion in bonnet fungi (Mycena s.s.) driven by repeated elements and novel gene families across ecological guilds.</title>
        <authorList>
            <consortium name="Lawrence Berkeley National Laboratory"/>
            <person name="Harder C.B."/>
            <person name="Miyauchi S."/>
            <person name="Viragh M."/>
            <person name="Kuo A."/>
            <person name="Thoen E."/>
            <person name="Andreopoulos B."/>
            <person name="Lu D."/>
            <person name="Skrede I."/>
            <person name="Drula E."/>
            <person name="Henrissat B."/>
            <person name="Morin E."/>
            <person name="Kohler A."/>
            <person name="Barry K."/>
            <person name="LaButti K."/>
            <person name="Morin E."/>
            <person name="Salamov A."/>
            <person name="Lipzen A."/>
            <person name="Mereny Z."/>
            <person name="Hegedus B."/>
            <person name="Baldrian P."/>
            <person name="Stursova M."/>
            <person name="Weitz H."/>
            <person name="Taylor A."/>
            <person name="Grigoriev I.V."/>
            <person name="Nagy L.G."/>
            <person name="Martin F."/>
            <person name="Kauserud H."/>
        </authorList>
    </citation>
    <scope>NUCLEOTIDE SEQUENCE</scope>
    <source>
        <strain evidence="1">CBHHK173m</strain>
    </source>
</reference>
<protein>
    <recommendedName>
        <fullName evidence="4">ATP-dependent DNA helicase</fullName>
    </recommendedName>
</protein>
<sequence length="85" mass="9388">MVQRSPDSLIEFIYPGIDGPTSLPNYFLERTILAARNTDVSGLNETVLDRMTGEARTFISADKIITEAGADDPEVNDAIPVEYLR</sequence>
<dbReference type="AlphaFoldDB" id="A0AAD6TU58"/>
<evidence type="ECO:0000313" key="2">
    <source>
        <dbReference type="EMBL" id="KAJ7075450.1"/>
    </source>
</evidence>
<proteinExistence type="predicted"/>
<gene>
    <name evidence="2" type="ORF">B0H15DRAFT_791786</name>
    <name evidence="1" type="ORF">B0H15DRAFT_791810</name>
</gene>
<dbReference type="EMBL" id="JARJCN010000095">
    <property type="protein sequence ID" value="KAJ7075447.1"/>
    <property type="molecule type" value="Genomic_DNA"/>
</dbReference>
<evidence type="ECO:0008006" key="4">
    <source>
        <dbReference type="Google" id="ProtNLM"/>
    </source>
</evidence>
<dbReference type="Proteomes" id="UP001222325">
    <property type="component" value="Unassembled WGS sequence"/>
</dbReference>
<dbReference type="EMBL" id="JARJCN010000095">
    <property type="protein sequence ID" value="KAJ7075450.1"/>
    <property type="molecule type" value="Genomic_DNA"/>
</dbReference>
<evidence type="ECO:0000313" key="1">
    <source>
        <dbReference type="EMBL" id="KAJ7075447.1"/>
    </source>
</evidence>
<organism evidence="1 3">
    <name type="scientific">Mycena belliarum</name>
    <dbReference type="NCBI Taxonomy" id="1033014"/>
    <lineage>
        <taxon>Eukaryota</taxon>
        <taxon>Fungi</taxon>
        <taxon>Dikarya</taxon>
        <taxon>Basidiomycota</taxon>
        <taxon>Agaricomycotina</taxon>
        <taxon>Agaricomycetes</taxon>
        <taxon>Agaricomycetidae</taxon>
        <taxon>Agaricales</taxon>
        <taxon>Marasmiineae</taxon>
        <taxon>Mycenaceae</taxon>
        <taxon>Mycena</taxon>
    </lineage>
</organism>